<feature type="transmembrane region" description="Helical" evidence="7">
    <location>
        <begin position="111"/>
        <end position="131"/>
    </location>
</feature>
<feature type="transmembrane region" description="Helical" evidence="7">
    <location>
        <begin position="282"/>
        <end position="304"/>
    </location>
</feature>
<feature type="transmembrane region" description="Helical" evidence="7">
    <location>
        <begin position="240"/>
        <end position="262"/>
    </location>
</feature>
<dbReference type="Pfam" id="PF00528">
    <property type="entry name" value="BPD_transp_1"/>
    <property type="match status" value="1"/>
</dbReference>
<protein>
    <submittedName>
        <fullName evidence="9">ABC transporter permease</fullName>
    </submittedName>
</protein>
<keyword evidence="2 7" id="KW-0813">Transport</keyword>
<dbReference type="InterPro" id="IPR045621">
    <property type="entry name" value="BPD_transp_1_N"/>
</dbReference>
<accession>A0ABY8H9D0</accession>
<comment type="similarity">
    <text evidence="7">Belongs to the binding-protein-dependent transport system permease family.</text>
</comment>
<evidence type="ECO:0000256" key="5">
    <source>
        <dbReference type="ARBA" id="ARBA00022989"/>
    </source>
</evidence>
<dbReference type="SUPFAM" id="SSF161098">
    <property type="entry name" value="MetI-like"/>
    <property type="match status" value="1"/>
</dbReference>
<sequence length="315" mass="32811">MPRRALGSLRWLARHALGAVVVLWLVATAIFLGIRAIPGDPAEAIMGGPGSQASEEALAAARAQHGLDRPLGVQYLIFLGNIARLDFGSSYALRTPVTEVMGDVLPATLRLAVIALVLAWGLALGFALVSLRAGAIGRHVSTLLEVVAAAVPHFWLGSVLILIFSSALGWLPSVDNGTTAGLILPAATLALPLAGFLAQVMRDSLTTAMGSEFALAARARGASRSSVFWRHGLRHASLPAVNLSGWAFSSLLSGAVVVEAVFARPGLGRALLSAVLSRDIPMVTGIAIFSALIYIVVMALAEAAERALDPERSHA</sequence>
<dbReference type="Gene3D" id="1.10.3720.10">
    <property type="entry name" value="MetI-like"/>
    <property type="match status" value="1"/>
</dbReference>
<dbReference type="CDD" id="cd06261">
    <property type="entry name" value="TM_PBP2"/>
    <property type="match status" value="1"/>
</dbReference>
<evidence type="ECO:0000256" key="6">
    <source>
        <dbReference type="ARBA" id="ARBA00023136"/>
    </source>
</evidence>
<keyword evidence="4 7" id="KW-0812">Transmembrane</keyword>
<keyword evidence="5 7" id="KW-1133">Transmembrane helix</keyword>
<name>A0ABY8H9D0_9MICC</name>
<evidence type="ECO:0000256" key="4">
    <source>
        <dbReference type="ARBA" id="ARBA00022692"/>
    </source>
</evidence>
<proteinExistence type="inferred from homology"/>
<dbReference type="PANTHER" id="PTHR43163:SF6">
    <property type="entry name" value="DIPEPTIDE TRANSPORT SYSTEM PERMEASE PROTEIN DPPB-RELATED"/>
    <property type="match status" value="1"/>
</dbReference>
<dbReference type="PANTHER" id="PTHR43163">
    <property type="entry name" value="DIPEPTIDE TRANSPORT SYSTEM PERMEASE PROTEIN DPPB-RELATED"/>
    <property type="match status" value="1"/>
</dbReference>
<dbReference type="RefSeq" id="WP_278158575.1">
    <property type="nucleotide sequence ID" value="NZ_CP121252.1"/>
</dbReference>
<feature type="transmembrane region" description="Helical" evidence="7">
    <location>
        <begin position="143"/>
        <end position="170"/>
    </location>
</feature>
<keyword evidence="10" id="KW-1185">Reference proteome</keyword>
<reference evidence="9 10" key="1">
    <citation type="submission" date="2023-04" db="EMBL/GenBank/DDBJ databases">
        <title>Funneling lignin-derived compounds into biodiesel using alkali-halophilic Citricoccus sp. P2.</title>
        <authorList>
            <person name="Luo C.-B."/>
        </authorList>
    </citation>
    <scope>NUCLEOTIDE SEQUENCE [LARGE SCALE GENOMIC DNA]</scope>
    <source>
        <strain evidence="9 10">P2</strain>
    </source>
</reference>
<dbReference type="Proteomes" id="UP001219037">
    <property type="component" value="Chromosome"/>
</dbReference>
<dbReference type="Pfam" id="PF19300">
    <property type="entry name" value="BPD_transp_1_N"/>
    <property type="match status" value="1"/>
</dbReference>
<dbReference type="PROSITE" id="PS50928">
    <property type="entry name" value="ABC_TM1"/>
    <property type="match status" value="1"/>
</dbReference>
<gene>
    <name evidence="9" type="ORF">P8192_03645</name>
</gene>
<keyword evidence="3" id="KW-1003">Cell membrane</keyword>
<dbReference type="InterPro" id="IPR035906">
    <property type="entry name" value="MetI-like_sf"/>
</dbReference>
<evidence type="ECO:0000256" key="2">
    <source>
        <dbReference type="ARBA" id="ARBA00022448"/>
    </source>
</evidence>
<feature type="domain" description="ABC transmembrane type-1" evidence="8">
    <location>
        <begin position="105"/>
        <end position="301"/>
    </location>
</feature>
<keyword evidence="6 7" id="KW-0472">Membrane</keyword>
<feature type="transmembrane region" description="Helical" evidence="7">
    <location>
        <begin position="182"/>
        <end position="201"/>
    </location>
</feature>
<evidence type="ECO:0000256" key="7">
    <source>
        <dbReference type="RuleBase" id="RU363032"/>
    </source>
</evidence>
<evidence type="ECO:0000256" key="3">
    <source>
        <dbReference type="ARBA" id="ARBA00022475"/>
    </source>
</evidence>
<organism evidence="9 10">
    <name type="scientific">Citricoccus muralis</name>
    <dbReference type="NCBI Taxonomy" id="169134"/>
    <lineage>
        <taxon>Bacteria</taxon>
        <taxon>Bacillati</taxon>
        <taxon>Actinomycetota</taxon>
        <taxon>Actinomycetes</taxon>
        <taxon>Micrococcales</taxon>
        <taxon>Micrococcaceae</taxon>
        <taxon>Citricoccus</taxon>
    </lineage>
</organism>
<dbReference type="InterPro" id="IPR000515">
    <property type="entry name" value="MetI-like"/>
</dbReference>
<comment type="subcellular location">
    <subcellularLocation>
        <location evidence="1 7">Cell membrane</location>
        <topology evidence="1 7">Multi-pass membrane protein</topology>
    </subcellularLocation>
</comment>
<feature type="transmembrane region" description="Helical" evidence="7">
    <location>
        <begin position="12"/>
        <end position="34"/>
    </location>
</feature>
<evidence type="ECO:0000313" key="10">
    <source>
        <dbReference type="Proteomes" id="UP001219037"/>
    </source>
</evidence>
<evidence type="ECO:0000259" key="8">
    <source>
        <dbReference type="PROSITE" id="PS50928"/>
    </source>
</evidence>
<dbReference type="EMBL" id="CP121252">
    <property type="protein sequence ID" value="WFP17222.1"/>
    <property type="molecule type" value="Genomic_DNA"/>
</dbReference>
<evidence type="ECO:0000313" key="9">
    <source>
        <dbReference type="EMBL" id="WFP17222.1"/>
    </source>
</evidence>
<evidence type="ECO:0000256" key="1">
    <source>
        <dbReference type="ARBA" id="ARBA00004651"/>
    </source>
</evidence>